<keyword evidence="3" id="KW-0732">Signal</keyword>
<evidence type="ECO:0000256" key="1">
    <source>
        <dbReference type="PROSITE-ProRule" id="PRU00497"/>
    </source>
</evidence>
<dbReference type="KEGG" id="nlo:107222490"/>
<dbReference type="Proteomes" id="UP000829291">
    <property type="component" value="Chromosome 4"/>
</dbReference>
<proteinExistence type="predicted"/>
<organism evidence="5">
    <name type="scientific">Neodiprion lecontei</name>
    <name type="common">Redheaded pine sawfly</name>
    <dbReference type="NCBI Taxonomy" id="441921"/>
    <lineage>
        <taxon>Eukaryota</taxon>
        <taxon>Metazoa</taxon>
        <taxon>Ecdysozoa</taxon>
        <taxon>Arthropoda</taxon>
        <taxon>Hexapoda</taxon>
        <taxon>Insecta</taxon>
        <taxon>Pterygota</taxon>
        <taxon>Neoptera</taxon>
        <taxon>Endopterygota</taxon>
        <taxon>Hymenoptera</taxon>
        <taxon>Tenthredinoidea</taxon>
        <taxon>Diprionidae</taxon>
        <taxon>Diprioninae</taxon>
        <taxon>Neodiprion</taxon>
    </lineage>
</organism>
<reference evidence="5" key="1">
    <citation type="submission" date="2025-08" db="UniProtKB">
        <authorList>
            <consortium name="RefSeq"/>
        </authorList>
    </citation>
    <scope>IDENTIFICATION</scope>
    <source>
        <tissue evidence="5">Thorax and Abdomen</tissue>
    </source>
</reference>
<feature type="chain" id="PRO_5026647278" evidence="3">
    <location>
        <begin position="19"/>
        <end position="349"/>
    </location>
</feature>
<dbReference type="GeneID" id="107222490"/>
<name>A0A6J0BRG6_NEOLC</name>
<dbReference type="RefSeq" id="XP_015517366.1">
    <property type="nucleotide sequence ID" value="XM_015661880.2"/>
</dbReference>
<protein>
    <submittedName>
        <fullName evidence="5">Translation initiation factor IF-2 isoform X1</fullName>
    </submittedName>
</protein>
<evidence type="ECO:0000313" key="5">
    <source>
        <dbReference type="RefSeq" id="XP_015517366.1"/>
    </source>
</evidence>
<dbReference type="InParanoid" id="A0A6J0BRG6"/>
<feature type="region of interest" description="Disordered" evidence="2">
    <location>
        <begin position="163"/>
        <end position="199"/>
    </location>
</feature>
<accession>A0A6J0BRG6</accession>
<dbReference type="InterPro" id="IPR050468">
    <property type="entry name" value="Cuticle_Struct_Prot"/>
</dbReference>
<evidence type="ECO:0000256" key="3">
    <source>
        <dbReference type="SAM" id="SignalP"/>
    </source>
</evidence>
<dbReference type="InterPro" id="IPR000618">
    <property type="entry name" value="Insect_cuticle"/>
</dbReference>
<evidence type="ECO:0000256" key="2">
    <source>
        <dbReference type="SAM" id="MobiDB-lite"/>
    </source>
</evidence>
<keyword evidence="5" id="KW-0396">Initiation factor</keyword>
<dbReference type="OrthoDB" id="6515429at2759"/>
<dbReference type="GO" id="GO:0008010">
    <property type="term" value="F:structural constituent of chitin-based larval cuticle"/>
    <property type="evidence" value="ECO:0007669"/>
    <property type="project" value="TreeGrafter"/>
</dbReference>
<sequence>MKLPVLLLFAGFASGVVGMPSGLVLGYQDTLGQYSFGYSAPSQARSEARSLDGVTRGSYSYVDPAGLVQSTDYTADGEHGFRVAATNLPQAPAPVQETPEVAAARSAHLKALEQAAQELPQVQQDADSVVISAKIATPEQENPAKDQAEPEKSGEEIIVEAAAPEGQASDESQPAAAVNEEASKTENQPEAQEKQKGRTIEEPVLAPWISPVAGSLPVPLIPVNFDLPSISAYSGRPAAAKAEQTLPQATPDQGHYTRLITPAGTTLKTLPAGSQFVPQAEVPQGSRSGESAPVVPTVSRASSAREYEIYERPAVYAPVGSVIQLQGYNPTIPSFLRYAPFPYIAYNVV</sequence>
<dbReference type="PANTHER" id="PTHR10380">
    <property type="entry name" value="CUTICLE PROTEIN"/>
    <property type="match status" value="1"/>
</dbReference>
<dbReference type="GO" id="GO:0062129">
    <property type="term" value="C:chitin-based extracellular matrix"/>
    <property type="evidence" value="ECO:0007669"/>
    <property type="project" value="TreeGrafter"/>
</dbReference>
<dbReference type="Pfam" id="PF00379">
    <property type="entry name" value="Chitin_bind_4"/>
    <property type="match status" value="1"/>
</dbReference>
<keyword evidence="5" id="KW-0648">Protein biosynthesis</keyword>
<evidence type="ECO:0000313" key="4">
    <source>
        <dbReference type="Proteomes" id="UP000829291"/>
    </source>
</evidence>
<dbReference type="AlphaFoldDB" id="A0A6J0BRG6"/>
<keyword evidence="1" id="KW-0193">Cuticle</keyword>
<feature type="signal peptide" evidence="3">
    <location>
        <begin position="1"/>
        <end position="18"/>
    </location>
</feature>
<keyword evidence="4" id="KW-1185">Reference proteome</keyword>
<dbReference type="PROSITE" id="PS51155">
    <property type="entry name" value="CHIT_BIND_RR_2"/>
    <property type="match status" value="1"/>
</dbReference>
<gene>
    <name evidence="5" type="primary">LOC107222490</name>
</gene>
<dbReference type="PANTHER" id="PTHR10380:SF196">
    <property type="entry name" value="CUTICULAR PROTEIN 72EA"/>
    <property type="match status" value="1"/>
</dbReference>